<gene>
    <name evidence="1" type="ORF">DCAF_LOCUS8996</name>
</gene>
<evidence type="ECO:0000313" key="1">
    <source>
        <dbReference type="EMBL" id="CAK7332471.1"/>
    </source>
</evidence>
<proteinExistence type="predicted"/>
<keyword evidence="2" id="KW-1185">Reference proteome</keyword>
<reference evidence="1 2" key="1">
    <citation type="submission" date="2024-01" db="EMBL/GenBank/DDBJ databases">
        <authorList>
            <person name="Waweru B."/>
        </authorList>
    </citation>
    <scope>NUCLEOTIDE SEQUENCE [LARGE SCALE GENOMIC DNA]</scope>
</reference>
<accession>A0AAV1RDT0</accession>
<organism evidence="1 2">
    <name type="scientific">Dovyalis caffra</name>
    <dbReference type="NCBI Taxonomy" id="77055"/>
    <lineage>
        <taxon>Eukaryota</taxon>
        <taxon>Viridiplantae</taxon>
        <taxon>Streptophyta</taxon>
        <taxon>Embryophyta</taxon>
        <taxon>Tracheophyta</taxon>
        <taxon>Spermatophyta</taxon>
        <taxon>Magnoliopsida</taxon>
        <taxon>eudicotyledons</taxon>
        <taxon>Gunneridae</taxon>
        <taxon>Pentapetalae</taxon>
        <taxon>rosids</taxon>
        <taxon>fabids</taxon>
        <taxon>Malpighiales</taxon>
        <taxon>Salicaceae</taxon>
        <taxon>Flacourtieae</taxon>
        <taxon>Dovyalis</taxon>
    </lineage>
</organism>
<dbReference type="EMBL" id="CAWUPB010000913">
    <property type="protein sequence ID" value="CAK7332471.1"/>
    <property type="molecule type" value="Genomic_DNA"/>
</dbReference>
<comment type="caution">
    <text evidence="1">The sequence shown here is derived from an EMBL/GenBank/DDBJ whole genome shotgun (WGS) entry which is preliminary data.</text>
</comment>
<name>A0AAV1RDT0_9ROSI</name>
<evidence type="ECO:0000313" key="2">
    <source>
        <dbReference type="Proteomes" id="UP001314170"/>
    </source>
</evidence>
<sequence>MALFPSKVGNKARNIQPDVKKVLESRSVEHKEEREGAVTCTTAMKNLLRNLH</sequence>
<dbReference type="Proteomes" id="UP001314170">
    <property type="component" value="Unassembled WGS sequence"/>
</dbReference>
<protein>
    <submittedName>
        <fullName evidence="1">Uncharacterized protein</fullName>
    </submittedName>
</protein>
<dbReference type="AlphaFoldDB" id="A0AAV1RDT0"/>